<keyword evidence="1" id="KW-0812">Transmembrane</keyword>
<feature type="transmembrane region" description="Helical" evidence="1">
    <location>
        <begin position="7"/>
        <end position="25"/>
    </location>
</feature>
<keyword evidence="1" id="KW-0472">Membrane</keyword>
<dbReference type="EMBL" id="VTEU01000004">
    <property type="protein sequence ID" value="TYS58742.1"/>
    <property type="molecule type" value="Genomic_DNA"/>
</dbReference>
<comment type="caution">
    <text evidence="2">The sequence shown here is derived from an EMBL/GenBank/DDBJ whole genome shotgun (WGS) entry which is preliminary data.</text>
</comment>
<proteinExistence type="predicted"/>
<evidence type="ECO:0000256" key="1">
    <source>
        <dbReference type="SAM" id="Phobius"/>
    </source>
</evidence>
<keyword evidence="2" id="KW-0418">Kinase</keyword>
<feature type="transmembrane region" description="Helical" evidence="1">
    <location>
        <begin position="64"/>
        <end position="82"/>
    </location>
</feature>
<organism evidence="2 3">
    <name type="scientific">Sutcliffiella horikoshii</name>
    <dbReference type="NCBI Taxonomy" id="79883"/>
    <lineage>
        <taxon>Bacteria</taxon>
        <taxon>Bacillati</taxon>
        <taxon>Bacillota</taxon>
        <taxon>Bacilli</taxon>
        <taxon>Bacillales</taxon>
        <taxon>Bacillaceae</taxon>
        <taxon>Sutcliffiella</taxon>
    </lineage>
</organism>
<dbReference type="GO" id="GO:0016301">
    <property type="term" value="F:kinase activity"/>
    <property type="evidence" value="ECO:0007669"/>
    <property type="project" value="UniProtKB-KW"/>
</dbReference>
<feature type="transmembrane region" description="Helical" evidence="1">
    <location>
        <begin position="37"/>
        <end position="55"/>
    </location>
</feature>
<keyword evidence="1" id="KW-1133">Transmembrane helix</keyword>
<keyword evidence="2" id="KW-0808">Transferase</keyword>
<protein>
    <submittedName>
        <fullName evidence="2">Histidine kinase</fullName>
    </submittedName>
</protein>
<accession>A0AA94WN83</accession>
<dbReference type="Proteomes" id="UP000323393">
    <property type="component" value="Unassembled WGS sequence"/>
</dbReference>
<gene>
    <name evidence="2" type="ORF">FZC74_13170</name>
</gene>
<evidence type="ECO:0000313" key="2">
    <source>
        <dbReference type="EMBL" id="TYS58742.1"/>
    </source>
</evidence>
<evidence type="ECO:0000313" key="3">
    <source>
        <dbReference type="Proteomes" id="UP000323393"/>
    </source>
</evidence>
<dbReference type="RefSeq" id="WP_148966188.1">
    <property type="nucleotide sequence ID" value="NZ_VTEU01000004.1"/>
</dbReference>
<reference evidence="2 3" key="1">
    <citation type="submission" date="2019-08" db="EMBL/GenBank/DDBJ databases">
        <title>Bacillus genomes from the desert of Cuatro Cienegas, Coahuila.</title>
        <authorList>
            <person name="Olmedo-Alvarez G."/>
        </authorList>
    </citation>
    <scope>NUCLEOTIDE SEQUENCE [LARGE SCALE GENOMIC DNA]</scope>
    <source>
        <strain evidence="2 3">CH88_3T</strain>
    </source>
</reference>
<dbReference type="AlphaFoldDB" id="A0AA94WN83"/>
<sequence length="83" mass="9161">MEKVRWFLYTVAGLLIVIPTMYVFIADTYFSSVTSNILISKAILLVILGKLISVFEKKKENGRYAVDIGAIIGLAIVLIIGIV</sequence>
<name>A0AA94WN83_9BACI</name>